<reference evidence="2" key="1">
    <citation type="submission" date="2016-06" db="EMBL/GenBank/DDBJ databases">
        <title>Parallel loss of symbiosis genes in relatives of nitrogen-fixing non-legume Parasponia.</title>
        <authorList>
            <person name="Van Velzen R."/>
            <person name="Holmer R."/>
            <person name="Bu F."/>
            <person name="Rutten L."/>
            <person name="Van Zeijl A."/>
            <person name="Liu W."/>
            <person name="Santuari L."/>
            <person name="Cao Q."/>
            <person name="Sharma T."/>
            <person name="Shen D."/>
            <person name="Roswanjaya Y."/>
            <person name="Wardhani T."/>
            <person name="Kalhor M.S."/>
            <person name="Jansen J."/>
            <person name="Van den Hoogen J."/>
            <person name="Gungor B."/>
            <person name="Hartog M."/>
            <person name="Hontelez J."/>
            <person name="Verver J."/>
            <person name="Yang W.-C."/>
            <person name="Schijlen E."/>
            <person name="Repin R."/>
            <person name="Schilthuizen M."/>
            <person name="Schranz E."/>
            <person name="Heidstra R."/>
            <person name="Miyata K."/>
            <person name="Fedorova E."/>
            <person name="Kohlen W."/>
            <person name="Bisseling T."/>
            <person name="Smit S."/>
            <person name="Geurts R."/>
        </authorList>
    </citation>
    <scope>NUCLEOTIDE SEQUENCE [LARGE SCALE GENOMIC DNA]</scope>
    <source>
        <strain evidence="2">cv. RG33-2</strain>
    </source>
</reference>
<dbReference type="InterPro" id="IPR029055">
    <property type="entry name" value="Ntn_hydrolases_N"/>
</dbReference>
<comment type="caution">
    <text evidence="1">The sequence shown here is derived from an EMBL/GenBank/DDBJ whole genome shotgun (WGS) entry which is preliminary data.</text>
</comment>
<dbReference type="EMBL" id="JXTC01000150">
    <property type="protein sequence ID" value="PON85299.1"/>
    <property type="molecule type" value="Genomic_DNA"/>
</dbReference>
<dbReference type="AlphaFoldDB" id="A0A2P5EIE2"/>
<evidence type="ECO:0000313" key="2">
    <source>
        <dbReference type="Proteomes" id="UP000237000"/>
    </source>
</evidence>
<protein>
    <submittedName>
        <fullName evidence="1">Nucleophile aminohydrolase, N-terminal</fullName>
    </submittedName>
</protein>
<dbReference type="Gene3D" id="3.60.20.10">
    <property type="entry name" value="Glutamine Phosphoribosylpyrophosphate, subunit 1, domain 1"/>
    <property type="match status" value="1"/>
</dbReference>
<proteinExistence type="predicted"/>
<organism evidence="1 2">
    <name type="scientific">Trema orientale</name>
    <name type="common">Charcoal tree</name>
    <name type="synonym">Celtis orientalis</name>
    <dbReference type="NCBI Taxonomy" id="63057"/>
    <lineage>
        <taxon>Eukaryota</taxon>
        <taxon>Viridiplantae</taxon>
        <taxon>Streptophyta</taxon>
        <taxon>Embryophyta</taxon>
        <taxon>Tracheophyta</taxon>
        <taxon>Spermatophyta</taxon>
        <taxon>Magnoliopsida</taxon>
        <taxon>eudicotyledons</taxon>
        <taxon>Gunneridae</taxon>
        <taxon>Pentapetalae</taxon>
        <taxon>rosids</taxon>
        <taxon>fabids</taxon>
        <taxon>Rosales</taxon>
        <taxon>Cannabaceae</taxon>
        <taxon>Trema</taxon>
    </lineage>
</organism>
<sequence length="135" mass="14611">MLTNILYLKQWFVCHSYHIFGSYDEKGYPFVHICDPLNFHQRVAYGAKGSGGTHILAILKLYLRSAVPLPLPTAQIVVPTAVAQHPVPALVAQWNSMQSLPRGTTSNSCPGGIASYPYPSATTPNPYPSGTASNP</sequence>
<keyword evidence="1" id="KW-0378">Hydrolase</keyword>
<accession>A0A2P5EIE2</accession>
<dbReference type="SUPFAM" id="SSF56235">
    <property type="entry name" value="N-terminal nucleophile aminohydrolases (Ntn hydrolases)"/>
    <property type="match status" value="1"/>
</dbReference>
<name>A0A2P5EIE2_TREOI</name>
<keyword evidence="2" id="KW-1185">Reference proteome</keyword>
<dbReference type="GO" id="GO:0016787">
    <property type="term" value="F:hydrolase activity"/>
    <property type="evidence" value="ECO:0007669"/>
    <property type="project" value="UniProtKB-KW"/>
</dbReference>
<dbReference type="InParanoid" id="A0A2P5EIE2"/>
<gene>
    <name evidence="1" type="ORF">TorRG33x02_189670</name>
</gene>
<dbReference type="STRING" id="63057.A0A2P5EIE2"/>
<dbReference type="Proteomes" id="UP000237000">
    <property type="component" value="Unassembled WGS sequence"/>
</dbReference>
<evidence type="ECO:0000313" key="1">
    <source>
        <dbReference type="EMBL" id="PON85299.1"/>
    </source>
</evidence>